<proteinExistence type="predicted"/>
<evidence type="ECO:0000313" key="1">
    <source>
        <dbReference type="EMBL" id="RYC74471.1"/>
    </source>
</evidence>
<protein>
    <submittedName>
        <fullName evidence="1">Uncharacterized protein</fullName>
    </submittedName>
</protein>
<comment type="caution">
    <text evidence="1">The sequence shown here is derived from an EMBL/GenBank/DDBJ whole genome shotgun (WGS) entry which is preliminary data.</text>
</comment>
<accession>A0ABY0FL35</accession>
<evidence type="ECO:0000313" key="2">
    <source>
        <dbReference type="Proteomes" id="UP001191019"/>
    </source>
</evidence>
<organism evidence="1 2">
    <name type="scientific">Candidatus Nanosyncoccus alces</name>
    <dbReference type="NCBI Taxonomy" id="2171997"/>
    <lineage>
        <taxon>Bacteria</taxon>
        <taxon>Candidatus Saccharimonadota</taxon>
        <taxon>Candidatus Nanosyncoccalia</taxon>
        <taxon>Candidatus Nanosyncoccales</taxon>
        <taxon>Candidatus Nanosyncoccaceae</taxon>
        <taxon>Candidatus Nanosyncoccus</taxon>
    </lineage>
</organism>
<reference evidence="1 2" key="1">
    <citation type="journal article" date="2018" name="bioRxiv">
        <title>Evidence of independent acquisition and adaption of ultra-small bacteria to human hosts across the highly diverse yet reduced genomes of the phylum Saccharibacteria.</title>
        <authorList>
            <person name="McLean J.S."/>
            <person name="Bor B."/>
            <person name="To T.T."/>
            <person name="Liu Q."/>
            <person name="Kearns K.A."/>
            <person name="Solden L.M."/>
            <person name="Wrighton K.C."/>
            <person name="He X."/>
            <person name="Shi W."/>
        </authorList>
    </citation>
    <scope>NUCLEOTIDE SEQUENCE [LARGE SCALE GENOMIC DNA]</scope>
    <source>
        <strain evidence="1 2">TM7_G3_2_Rum_HOT_351B</strain>
    </source>
</reference>
<sequence>MQDNSSTFNIPSFAKQEVYDFDATEESFKVYKELNAIAEEIEKCRSRNC</sequence>
<dbReference type="Proteomes" id="UP001191019">
    <property type="component" value="Unassembled WGS sequence"/>
</dbReference>
<keyword evidence="2" id="KW-1185">Reference proteome</keyword>
<gene>
    <name evidence="1" type="ORF">G3RUM_00626</name>
</gene>
<reference evidence="1 2" key="2">
    <citation type="journal article" date="2020" name="Cell Rep.">
        <title>Acquisition and Adaptation of Ultra-small Parasitic Reduced Genome Bacteria to Mammalian Hosts.</title>
        <authorList>
            <person name="McLean J.S."/>
            <person name="Bor B."/>
            <person name="Kerns K.A."/>
            <person name="Liu Q."/>
            <person name="To T.T."/>
            <person name="Solden L."/>
            <person name="Hendrickson E.L."/>
            <person name="Wrighton K."/>
            <person name="Shi W."/>
            <person name="He X."/>
        </authorList>
    </citation>
    <scope>NUCLEOTIDE SEQUENCE [LARGE SCALE GENOMIC DNA]</scope>
    <source>
        <strain evidence="1 2">TM7_G3_2_Rum_HOT_351B</strain>
    </source>
</reference>
<name>A0ABY0FL35_9BACT</name>
<dbReference type="RefSeq" id="WP_164998355.1">
    <property type="nucleotide sequence ID" value="NZ_PRLM01000006.1"/>
</dbReference>
<dbReference type="EMBL" id="PRLM01000006">
    <property type="protein sequence ID" value="RYC74471.1"/>
    <property type="molecule type" value="Genomic_DNA"/>
</dbReference>